<evidence type="ECO:0000259" key="5">
    <source>
        <dbReference type="Pfam" id="PF18375"/>
    </source>
</evidence>
<name>A0A1B6KRU7_9HEMI</name>
<sequence length="403" mass="45392">RDWEEIIPENYRQKVEEEEKAKEMEDLYLPPRNRKTLQQINQSESDGEGSGRGKKRKKRTDSESGSEEGSDEDRPKKRGRPRQTTKENIKGFTEAEIRRFVKSYKKFPAPMKRLEAIACDAELQEKPLAELRKLGDMLRERCQAGVGEQQAQKENENEDSNLSGPPGKRRGRGPSIKFGGVSVNPKTLLAIEKELEPLDMELPSDPEERAKWTITSATKAANYDVEWGVEEDSALLRGVYQYGLGSWEAIKMDPSLGISEKILANDDKKPQAKHLDMRAQYLLKILRKRSLGVDAKKPQKRKPRAAAKVDPPMKKPVSKEIIEDDSSGADEKPAVPAVSSAGSVSETNHNKETPPKVKVEDPDTDKHKPEKRKKDAVPKKKRKKGNEGPMHFTANSEPRALDV</sequence>
<dbReference type="AlphaFoldDB" id="A0A1B6KRU7"/>
<feature type="non-terminal residue" evidence="7">
    <location>
        <position position="403"/>
    </location>
</feature>
<feature type="compositionally biased region" description="Low complexity" evidence="4">
    <location>
        <begin position="334"/>
        <end position="345"/>
    </location>
</feature>
<keyword evidence="3" id="KW-0539">Nucleus</keyword>
<feature type="compositionally biased region" description="Basic and acidic residues" evidence="4">
    <location>
        <begin position="11"/>
        <end position="25"/>
    </location>
</feature>
<feature type="compositionally biased region" description="Basic and acidic residues" evidence="4">
    <location>
        <begin position="84"/>
        <end position="93"/>
    </location>
</feature>
<evidence type="ECO:0000256" key="4">
    <source>
        <dbReference type="SAM" id="MobiDB-lite"/>
    </source>
</evidence>
<feature type="region of interest" description="Disordered" evidence="4">
    <location>
        <begin position="292"/>
        <end position="403"/>
    </location>
</feature>
<dbReference type="InterPro" id="IPR040793">
    <property type="entry name" value="CDH1_2_SANT_HL1"/>
</dbReference>
<dbReference type="Pfam" id="PF23588">
    <property type="entry name" value="HTH_CHD1_Hrp3"/>
    <property type="match status" value="1"/>
</dbReference>
<evidence type="ECO:0000256" key="1">
    <source>
        <dbReference type="ARBA" id="ARBA00004123"/>
    </source>
</evidence>
<evidence type="ECO:0000256" key="2">
    <source>
        <dbReference type="ARBA" id="ARBA00023125"/>
    </source>
</evidence>
<dbReference type="Gene3D" id="6.10.140.1440">
    <property type="match status" value="1"/>
</dbReference>
<dbReference type="Gene3D" id="1.10.10.60">
    <property type="entry name" value="Homeodomain-like"/>
    <property type="match status" value="1"/>
</dbReference>
<dbReference type="GO" id="GO:0140658">
    <property type="term" value="F:ATP-dependent chromatin remodeler activity"/>
    <property type="evidence" value="ECO:0007669"/>
    <property type="project" value="TreeGrafter"/>
</dbReference>
<evidence type="ECO:0000259" key="6">
    <source>
        <dbReference type="Pfam" id="PF23588"/>
    </source>
</evidence>
<feature type="compositionally biased region" description="Basic and acidic residues" evidence="4">
    <location>
        <begin position="348"/>
        <end position="378"/>
    </location>
</feature>
<dbReference type="PANTHER" id="PTHR45623">
    <property type="entry name" value="CHROMODOMAIN-HELICASE-DNA-BINDING PROTEIN 3-RELATED-RELATED"/>
    <property type="match status" value="1"/>
</dbReference>
<organism evidence="7">
    <name type="scientific">Graphocephala atropunctata</name>
    <dbReference type="NCBI Taxonomy" id="36148"/>
    <lineage>
        <taxon>Eukaryota</taxon>
        <taxon>Metazoa</taxon>
        <taxon>Ecdysozoa</taxon>
        <taxon>Arthropoda</taxon>
        <taxon>Hexapoda</taxon>
        <taxon>Insecta</taxon>
        <taxon>Pterygota</taxon>
        <taxon>Neoptera</taxon>
        <taxon>Paraneoptera</taxon>
        <taxon>Hemiptera</taxon>
        <taxon>Auchenorrhyncha</taxon>
        <taxon>Membracoidea</taxon>
        <taxon>Cicadellidae</taxon>
        <taxon>Cicadellinae</taxon>
        <taxon>Cicadellini</taxon>
        <taxon>Graphocephala</taxon>
    </lineage>
</organism>
<accession>A0A1B6KRU7</accession>
<dbReference type="GO" id="GO:0003682">
    <property type="term" value="F:chromatin binding"/>
    <property type="evidence" value="ECO:0007669"/>
    <property type="project" value="TreeGrafter"/>
</dbReference>
<feature type="non-terminal residue" evidence="7">
    <location>
        <position position="1"/>
    </location>
</feature>
<dbReference type="Pfam" id="PF18375">
    <property type="entry name" value="CDH1_2_SANT_HL1"/>
    <property type="match status" value="1"/>
</dbReference>
<reference evidence="7" key="1">
    <citation type="submission" date="2015-11" db="EMBL/GenBank/DDBJ databases">
        <title>De novo transcriptome assembly of four potential Pierce s Disease insect vectors from Arizona vineyards.</title>
        <authorList>
            <person name="Tassone E.E."/>
        </authorList>
    </citation>
    <scope>NUCLEOTIDE SEQUENCE</scope>
</reference>
<dbReference type="GO" id="GO:0034728">
    <property type="term" value="P:nucleosome organization"/>
    <property type="evidence" value="ECO:0007669"/>
    <property type="project" value="TreeGrafter"/>
</dbReference>
<evidence type="ECO:0000256" key="3">
    <source>
        <dbReference type="ARBA" id="ARBA00023242"/>
    </source>
</evidence>
<dbReference type="SUPFAM" id="SSF46689">
    <property type="entry name" value="Homeodomain-like"/>
    <property type="match status" value="1"/>
</dbReference>
<feature type="compositionally biased region" description="Basic and acidic residues" evidence="4">
    <location>
        <begin position="311"/>
        <end position="321"/>
    </location>
</feature>
<dbReference type="GO" id="GO:0016887">
    <property type="term" value="F:ATP hydrolysis activity"/>
    <property type="evidence" value="ECO:0007669"/>
    <property type="project" value="TreeGrafter"/>
</dbReference>
<dbReference type="InterPro" id="IPR056302">
    <property type="entry name" value="CHD1-2/Hrp3_HTH"/>
</dbReference>
<comment type="subcellular location">
    <subcellularLocation>
        <location evidence="1">Nucleus</location>
    </subcellularLocation>
</comment>
<dbReference type="EMBL" id="GEBQ01025837">
    <property type="protein sequence ID" value="JAT14140.1"/>
    <property type="molecule type" value="Transcribed_RNA"/>
</dbReference>
<evidence type="ECO:0000313" key="7">
    <source>
        <dbReference type="EMBL" id="JAT14140.1"/>
    </source>
</evidence>
<keyword evidence="2" id="KW-0238">DNA-binding</keyword>
<feature type="domain" description="CDH1/2 SANT-Helical linker 1" evidence="5">
    <location>
        <begin position="90"/>
        <end position="184"/>
    </location>
</feature>
<dbReference type="GO" id="GO:0003677">
    <property type="term" value="F:DNA binding"/>
    <property type="evidence" value="ECO:0007669"/>
    <property type="project" value="UniProtKB-KW"/>
</dbReference>
<dbReference type="GO" id="GO:0005634">
    <property type="term" value="C:nucleus"/>
    <property type="evidence" value="ECO:0007669"/>
    <property type="project" value="UniProtKB-SubCell"/>
</dbReference>
<feature type="domain" description="ATP-dependent helicase CHD1-2/hrp3 HTH" evidence="6">
    <location>
        <begin position="207"/>
        <end position="288"/>
    </location>
</feature>
<feature type="region of interest" description="Disordered" evidence="4">
    <location>
        <begin position="1"/>
        <end position="93"/>
    </location>
</feature>
<gene>
    <name evidence="7" type="ORF">g.20144</name>
</gene>
<protein>
    <submittedName>
        <fullName evidence="7">Uncharacterized protein</fullName>
    </submittedName>
</protein>
<dbReference type="GO" id="GO:0000785">
    <property type="term" value="C:chromatin"/>
    <property type="evidence" value="ECO:0007669"/>
    <property type="project" value="TreeGrafter"/>
</dbReference>
<dbReference type="GO" id="GO:0042393">
    <property type="term" value="F:histone binding"/>
    <property type="evidence" value="ECO:0007669"/>
    <property type="project" value="TreeGrafter"/>
</dbReference>
<feature type="region of interest" description="Disordered" evidence="4">
    <location>
        <begin position="143"/>
        <end position="180"/>
    </location>
</feature>
<proteinExistence type="predicted"/>
<dbReference type="InterPro" id="IPR009057">
    <property type="entry name" value="Homeodomain-like_sf"/>
</dbReference>
<dbReference type="PANTHER" id="PTHR45623:SF14">
    <property type="entry name" value="CHROMODOMAIN-HELICASE-DNA-BINDING PROTEIN 1"/>
    <property type="match status" value="1"/>
</dbReference>